<dbReference type="EMBL" id="JASHIF010000019">
    <property type="protein sequence ID" value="MDI9861367.1"/>
    <property type="molecule type" value="Genomic_DNA"/>
</dbReference>
<dbReference type="InterPro" id="IPR028028">
    <property type="entry name" value="DUF4450"/>
</dbReference>
<dbReference type="SUPFAM" id="SSF48208">
    <property type="entry name" value="Six-hairpin glycosidases"/>
    <property type="match status" value="1"/>
</dbReference>
<accession>A0ABT6YCQ0</accession>
<keyword evidence="2" id="KW-1185">Reference proteome</keyword>
<dbReference type="InterPro" id="IPR008928">
    <property type="entry name" value="6-hairpin_glycosidase_sf"/>
</dbReference>
<protein>
    <submittedName>
        <fullName evidence="1">DUF4450 domain-containing protein</fullName>
    </submittedName>
</protein>
<comment type="caution">
    <text evidence="1">The sequence shown here is derived from an EMBL/GenBank/DDBJ whole genome shotgun (WGS) entry which is preliminary data.</text>
</comment>
<evidence type="ECO:0000313" key="2">
    <source>
        <dbReference type="Proteomes" id="UP001236507"/>
    </source>
</evidence>
<dbReference type="InterPro" id="IPR012341">
    <property type="entry name" value="6hp_glycosidase-like_sf"/>
</dbReference>
<dbReference type="Pfam" id="PF14614">
    <property type="entry name" value="DUF4450"/>
    <property type="match status" value="1"/>
</dbReference>
<sequence>MKSKNLNLFLKLFCGGYICLFSFTQNTFSQELYPVKLSPKTWHNQELELRYHPEGKDFVITNGKRLFTRALYGTNTAFRVETGDRPEFALYMPGMGGNFKLGISVNQQSKWLTQADSIIARYRAGARLYTIKDTLLGNGTLEIDILALADGEGFILKTQGKNLPKSTELYWAFGGATGKKFSRDGDMGPDPESNFYLQANNCKDNQYVIPQKGKFILKYRTGLPATGDGRYFAEDAKQPVKPSKEQILQGTFPSESALKIADAQALASPLSLYQSQAEKAPVICGKLVITNPSEYFFTIYNPTTKANIQYEELPRIFQEAEKTRETLANRIQINTPDPFINTIGGTLAIASDAIWDSPTYMHGSIGWRMRLPGWRGPYTADVLGWHNRAKTHLEAYALSQFTTPLYGPIKPDSTMHFARSTEKSGVGMFSNGYINRDPNGANLRPHHYDMNLVYIDQLLRHFAWTKDTTFMRQTWSVIKRHLDWEVRNFDIDKNHLFDAYAAIWASDALQYSGGDVTHTSAYNYLGFKKAAQIAKLMGDNPNPYLEKAEKILKAMNQILWMPQKGTFAEFKDALGNKLLHPSAGIWTIYHSIDSEVPDKFQAYQMLRYVDNEIPHIPIRAKGLEDKGYYTLSTTNWMPYMWSLNNVALAESMHLILANWQAGRTDEAFMLFKSEVLQSMYLGGSPGNIVQISYFDAARGEAYRDFADPVGMFSRALVEGLFGIVPDALNNTLLIRPGLPATWDFASFKTPDISFDFKRKQKTDTYIIAPTLTTKVGLKFQVLAQGQVEQVLANGKSVSWTNVIEAVGKPMIEISLPNLPTYEIVIVWKGEKPILPTQENVYVNHSEIIRTFTNAKVVKVFDAQKVLRNIQVAKNQFAAQIQAPDGNYTVFAQLQQGRLSWWMPICFKVKPALELVSTHEKEENITKFCLQNNTSNPLLAQVFINHFKAHLKIEAGKFSDTITISENDLLCGTNQVRIIFGKNQTLETTLVNWKGKLQLRQETVDISPFFNDKVTQIFQNKYLSPRPQATTLQLPWQGIGDWPHPHESFEVKDEGLRKLAQTNDQFQLSQGIRFKTPSNPKTNNIVFTSQWDNYPNEKVIPLSGNASHAWFLMAGSTNPMQSQLDNGIITVQYTDGTEELLALRNPETWWPIDQDYFTDDFAFKLKQARPIRIHLATGKIVDGQESKAFWNGKKIEGGAATILDMPLNPKKTLKSITLKTLTNDVVIGLMSITLGH</sequence>
<name>A0ABT6YCQ0_9BACT</name>
<dbReference type="Proteomes" id="UP001236507">
    <property type="component" value="Unassembled WGS sequence"/>
</dbReference>
<proteinExistence type="predicted"/>
<dbReference type="Gene3D" id="1.50.10.10">
    <property type="match status" value="1"/>
</dbReference>
<gene>
    <name evidence="1" type="ORF">QM524_19260</name>
</gene>
<dbReference type="RefSeq" id="WP_283345800.1">
    <property type="nucleotide sequence ID" value="NZ_JASHIF010000019.1"/>
</dbReference>
<dbReference type="CDD" id="cd11747">
    <property type="entry name" value="GH94N_like_1"/>
    <property type="match status" value="1"/>
</dbReference>
<organism evidence="1 2">
    <name type="scientific">Flectobacillus roseus</name>
    <dbReference type="NCBI Taxonomy" id="502259"/>
    <lineage>
        <taxon>Bacteria</taxon>
        <taxon>Pseudomonadati</taxon>
        <taxon>Bacteroidota</taxon>
        <taxon>Cytophagia</taxon>
        <taxon>Cytophagales</taxon>
        <taxon>Flectobacillaceae</taxon>
        <taxon>Flectobacillus</taxon>
    </lineage>
</organism>
<evidence type="ECO:0000313" key="1">
    <source>
        <dbReference type="EMBL" id="MDI9861367.1"/>
    </source>
</evidence>
<reference evidence="1 2" key="1">
    <citation type="submission" date="2023-05" db="EMBL/GenBank/DDBJ databases">
        <title>Novel species of genus Flectobacillus isolated from stream in China.</title>
        <authorList>
            <person name="Lu H."/>
        </authorList>
    </citation>
    <scope>NUCLEOTIDE SEQUENCE [LARGE SCALE GENOMIC DNA]</scope>
    <source>
        <strain evidence="1 2">KCTC 42575</strain>
    </source>
</reference>